<dbReference type="PANTHER" id="PTHR43252:SF2">
    <property type="entry name" value="TRANSCRIPTION REGULATOR, PADR-LIKE FAMILY"/>
    <property type="match status" value="1"/>
</dbReference>
<dbReference type="Proteomes" id="UP000193907">
    <property type="component" value="Unassembled WGS sequence"/>
</dbReference>
<dbReference type="InterPro" id="IPR005149">
    <property type="entry name" value="Tscrpt_reg_PadR_N"/>
</dbReference>
<dbReference type="InterPro" id="IPR011991">
    <property type="entry name" value="ArsR-like_HTH"/>
</dbReference>
<feature type="domain" description="Transcription regulator PadR N-terminal" evidence="2">
    <location>
        <begin position="277"/>
        <end position="346"/>
    </location>
</feature>
<comment type="caution">
    <text evidence="3">The sequence shown here is derived from an EMBL/GenBank/DDBJ whole genome shotgun (WGS) entry which is preliminary data.</text>
</comment>
<feature type="region of interest" description="Disordered" evidence="1">
    <location>
        <begin position="1"/>
        <end position="245"/>
    </location>
</feature>
<organism evidence="3 4">
    <name type="scientific">Mycobacterium celatum</name>
    <dbReference type="NCBI Taxonomy" id="28045"/>
    <lineage>
        <taxon>Bacteria</taxon>
        <taxon>Bacillati</taxon>
        <taxon>Actinomycetota</taxon>
        <taxon>Actinomycetes</taxon>
        <taxon>Mycobacteriales</taxon>
        <taxon>Mycobacteriaceae</taxon>
        <taxon>Mycobacterium</taxon>
    </lineage>
</organism>
<feature type="compositionally biased region" description="Basic and acidic residues" evidence="1">
    <location>
        <begin position="74"/>
        <end position="89"/>
    </location>
</feature>
<dbReference type="AlphaFoldDB" id="A0A1X1RL51"/>
<dbReference type="CDD" id="cd00090">
    <property type="entry name" value="HTH_ARSR"/>
    <property type="match status" value="1"/>
</dbReference>
<feature type="compositionally biased region" description="Basic residues" evidence="1">
    <location>
        <begin position="167"/>
        <end position="195"/>
    </location>
</feature>
<keyword evidence="4" id="KW-1185">Reference proteome</keyword>
<dbReference type="STRING" id="28045.AWB95_18675"/>
<proteinExistence type="predicted"/>
<feature type="compositionally biased region" description="Basic and acidic residues" evidence="1">
    <location>
        <begin position="213"/>
        <end position="225"/>
    </location>
</feature>
<dbReference type="Pfam" id="PF03551">
    <property type="entry name" value="PadR"/>
    <property type="match status" value="1"/>
</dbReference>
<dbReference type="InterPro" id="IPR036390">
    <property type="entry name" value="WH_DNA-bd_sf"/>
</dbReference>
<accession>A0A1X1RL51</accession>
<feature type="compositionally biased region" description="Basic and acidic residues" evidence="1">
    <location>
        <begin position="30"/>
        <end position="43"/>
    </location>
</feature>
<evidence type="ECO:0000259" key="2">
    <source>
        <dbReference type="Pfam" id="PF03551"/>
    </source>
</evidence>
<feature type="compositionally biased region" description="Acidic residues" evidence="1">
    <location>
        <begin position="90"/>
        <end position="130"/>
    </location>
</feature>
<dbReference type="PANTHER" id="PTHR43252">
    <property type="entry name" value="TRANSCRIPTIONAL REGULATOR YQJI"/>
    <property type="match status" value="1"/>
</dbReference>
<dbReference type="InterPro" id="IPR036388">
    <property type="entry name" value="WH-like_DNA-bd_sf"/>
</dbReference>
<evidence type="ECO:0000313" key="4">
    <source>
        <dbReference type="Proteomes" id="UP000193907"/>
    </source>
</evidence>
<dbReference type="SUPFAM" id="SSF46785">
    <property type="entry name" value="Winged helix' DNA-binding domain"/>
    <property type="match status" value="1"/>
</dbReference>
<dbReference type="Gene3D" id="1.10.10.10">
    <property type="entry name" value="Winged helix-like DNA-binding domain superfamily/Winged helix DNA-binding domain"/>
    <property type="match status" value="1"/>
</dbReference>
<reference evidence="3 4" key="1">
    <citation type="submission" date="2016-01" db="EMBL/GenBank/DDBJ databases">
        <title>The new phylogeny of the genus Mycobacterium.</title>
        <authorList>
            <person name="Tarcisio F."/>
            <person name="Conor M."/>
            <person name="Antonella G."/>
            <person name="Elisabetta G."/>
            <person name="Giulia F.S."/>
            <person name="Sara T."/>
            <person name="Anna F."/>
            <person name="Clotilde B."/>
            <person name="Roberto B."/>
            <person name="Veronica D.S."/>
            <person name="Fabio R."/>
            <person name="Monica P."/>
            <person name="Olivier J."/>
            <person name="Enrico T."/>
            <person name="Nicola S."/>
        </authorList>
    </citation>
    <scope>NUCLEOTIDE SEQUENCE [LARGE SCALE GENOMIC DNA]</scope>
    <source>
        <strain evidence="3 4">DSM 44243</strain>
    </source>
</reference>
<dbReference type="EMBL" id="LQOM01000044">
    <property type="protein sequence ID" value="ORV08572.1"/>
    <property type="molecule type" value="Genomic_DNA"/>
</dbReference>
<evidence type="ECO:0000256" key="1">
    <source>
        <dbReference type="SAM" id="MobiDB-lite"/>
    </source>
</evidence>
<gene>
    <name evidence="3" type="ORF">AWB95_18675</name>
</gene>
<protein>
    <recommendedName>
        <fullName evidence="2">Transcription regulator PadR N-terminal domain-containing protein</fullName>
    </recommendedName>
</protein>
<evidence type="ECO:0000313" key="3">
    <source>
        <dbReference type="EMBL" id="ORV08572.1"/>
    </source>
</evidence>
<feature type="compositionally biased region" description="Gly residues" evidence="1">
    <location>
        <begin position="233"/>
        <end position="245"/>
    </location>
</feature>
<name>A0A1X1RL51_MYCCE</name>
<sequence length="412" mass="44758">MYRYFIGKGQMTMNEPQEPHGPRRGRTKKGKAEGHDPLAHGEPDDAGDDAPVDLESLPEHRVALHEAGPAASGPHRDDLDLYRGDRPVEWDYDEESELEPDYDEESEFEPDYDEEDELEPDYDDESEFEPGEGPGHGPHPRLAPGPKHGPGHHPGPPHEHGPGPKKAPGKKAPGKKVPGKKAPGKKVPGAKKHPGHPPPPPHEHGPGHPPPPPHEHGPGHGRDEPGPEPDFGLGPGTGFGFGPGLGFGLGFGPGARSRRRGSGRARRVRPGDVRAAILTLLTEGPMHGYEMIQQIAERTRDLWRPSPGSVYPTLQLLDDEGLIASSESEGSTKLFELTDQGRRAAEKIKTPPWEQFREGVDSDQDNLRTALAQLSGAVAQAAYATTAEIQQRVLTILKNARREIYTLLAQSE</sequence>